<dbReference type="EMBL" id="FOZK01000002">
    <property type="protein sequence ID" value="SFR97201.1"/>
    <property type="molecule type" value="Genomic_DNA"/>
</dbReference>
<protein>
    <submittedName>
        <fullName evidence="1">Uncharacterized protein</fullName>
    </submittedName>
</protein>
<evidence type="ECO:0000313" key="1">
    <source>
        <dbReference type="EMBL" id="SFR97201.1"/>
    </source>
</evidence>
<accession>A0A1I6L184</accession>
<gene>
    <name evidence="1" type="ORF">SAMN05216559_1808</name>
</gene>
<evidence type="ECO:0000313" key="2">
    <source>
        <dbReference type="Proteomes" id="UP000199062"/>
    </source>
</evidence>
<dbReference type="Proteomes" id="UP000199062">
    <property type="component" value="Unassembled WGS sequence"/>
</dbReference>
<proteinExistence type="predicted"/>
<dbReference type="AlphaFoldDB" id="A0A1I6L184"/>
<organism evidence="1 2">
    <name type="scientific">Halomicrobium zhouii</name>
    <dbReference type="NCBI Taxonomy" id="767519"/>
    <lineage>
        <taxon>Archaea</taxon>
        <taxon>Methanobacteriati</taxon>
        <taxon>Methanobacteriota</taxon>
        <taxon>Stenosarchaea group</taxon>
        <taxon>Halobacteria</taxon>
        <taxon>Halobacteriales</taxon>
        <taxon>Haloarculaceae</taxon>
        <taxon>Halomicrobium</taxon>
    </lineage>
</organism>
<keyword evidence="2" id="KW-1185">Reference proteome</keyword>
<sequence>MDQETLAVIREHIRANKEQYIAMGTVDKTGSEEHN</sequence>
<reference evidence="1 2" key="1">
    <citation type="submission" date="2016-10" db="EMBL/GenBank/DDBJ databases">
        <authorList>
            <person name="de Groot N.N."/>
        </authorList>
    </citation>
    <scope>NUCLEOTIDE SEQUENCE [LARGE SCALE GENOMIC DNA]</scope>
    <source>
        <strain evidence="1 2">CGMCC 1.10457</strain>
    </source>
</reference>
<name>A0A1I6L184_9EURY</name>